<dbReference type="EC" id="3.4.21.102" evidence="9"/>
<comment type="catalytic activity">
    <reaction evidence="7">
        <text>The enzyme shows specific recognition of a C-terminal tripeptide, Xaa-Yaa-Zaa, in which Xaa is preferably Ala or Leu, Yaa is preferably Ala or Tyr, and Zaa is preferably Ala, but then cleaves at a variable distance from the C-terminus. A typical cleavage is -Ala-Ala-|-Arg-Ala-Ala-Lys-Glu-Asn-Tyr-Ala-Leu-Ala-Ala.</text>
        <dbReference type="EC" id="3.4.21.102"/>
    </reaction>
</comment>
<evidence type="ECO:0000256" key="3">
    <source>
        <dbReference type="ARBA" id="ARBA00022670"/>
    </source>
</evidence>
<evidence type="ECO:0000256" key="7">
    <source>
        <dbReference type="ARBA" id="ARBA00051784"/>
    </source>
</evidence>
<feature type="region of interest" description="Disordered" evidence="10">
    <location>
        <begin position="1"/>
        <end position="30"/>
    </location>
</feature>
<dbReference type="SUPFAM" id="SSF52096">
    <property type="entry name" value="ClpP/crotonase"/>
    <property type="match status" value="1"/>
</dbReference>
<dbReference type="EMBL" id="NBSK02000009">
    <property type="protein sequence ID" value="KAJ0184999.1"/>
    <property type="molecule type" value="Genomic_DNA"/>
</dbReference>
<feature type="compositionally biased region" description="Polar residues" evidence="10">
    <location>
        <begin position="20"/>
        <end position="30"/>
    </location>
</feature>
<comment type="similarity">
    <text evidence="2">Belongs to the peptidase S41A family.</text>
</comment>
<evidence type="ECO:0000256" key="4">
    <source>
        <dbReference type="ARBA" id="ARBA00022801"/>
    </source>
</evidence>
<evidence type="ECO:0000256" key="2">
    <source>
        <dbReference type="ARBA" id="ARBA00009179"/>
    </source>
</evidence>
<name>A0A9R1WPP0_LACSA</name>
<evidence type="ECO:0000256" key="1">
    <source>
        <dbReference type="ARBA" id="ARBA00004456"/>
    </source>
</evidence>
<keyword evidence="6" id="KW-0793">Thylakoid</keyword>
<dbReference type="GO" id="GO:0004175">
    <property type="term" value="F:endopeptidase activity"/>
    <property type="evidence" value="ECO:0000318"/>
    <property type="project" value="GO_Central"/>
</dbReference>
<gene>
    <name evidence="12" type="ORF">LSAT_V11C900477220</name>
</gene>
<protein>
    <recommendedName>
        <fullName evidence="9">C-terminal processing peptidase</fullName>
        <ecNumber evidence="9">3.4.21.102</ecNumber>
    </recommendedName>
</protein>
<sequence length="346" mass="38232">MDALRRPNLDLSNSSPLSSIYTKTPQTPTSSTFPYKYRLSSSNFNGYHSKCLIGLAAAVSVCLDSPTLVESLTIAFPASHTHEVNVVQRTLVETWGLIRENFVDPTFNHQDWDSKFQQTMVEMLPLRTTDATYSKIKGMLSTLGDCFTRIISPKEYQSFRIGSDGNVQGVGLFVNTEPETGHLVVLSCVEGSLAARARIHVGDELIEINRERVKGISGEAAAQKLKGNVGTSVTVKVHNGKKLAIDSSFREVKLPREFIRLSPISSVIIPHRTPNGHVSKTGYVKLLAFSQGGFVKARLDVAQIWLNGDETLVNTIDRDRNMLPINMINGHALTRDPLVVLVSFFF</sequence>
<keyword evidence="3" id="KW-0645">Protease</keyword>
<dbReference type="SUPFAM" id="SSF50156">
    <property type="entry name" value="PDZ domain-like"/>
    <property type="match status" value="1"/>
</dbReference>
<dbReference type="Gene3D" id="2.30.42.10">
    <property type="match status" value="1"/>
</dbReference>
<dbReference type="Pfam" id="PF00595">
    <property type="entry name" value="PDZ"/>
    <property type="match status" value="1"/>
</dbReference>
<evidence type="ECO:0000256" key="5">
    <source>
        <dbReference type="ARBA" id="ARBA00022825"/>
    </source>
</evidence>
<comment type="subcellular location">
    <subcellularLocation>
        <location evidence="1">Plastid</location>
        <location evidence="1">Chloroplast thylakoid lumen</location>
    </subcellularLocation>
</comment>
<keyword evidence="5" id="KW-0720">Serine protease</keyword>
<dbReference type="PROSITE" id="PS50106">
    <property type="entry name" value="PDZ"/>
    <property type="match status" value="1"/>
</dbReference>
<reference evidence="12 13" key="1">
    <citation type="journal article" date="2017" name="Nat. Commun.">
        <title>Genome assembly with in vitro proximity ligation data and whole-genome triplication in lettuce.</title>
        <authorList>
            <person name="Reyes-Chin-Wo S."/>
            <person name="Wang Z."/>
            <person name="Yang X."/>
            <person name="Kozik A."/>
            <person name="Arikit S."/>
            <person name="Song C."/>
            <person name="Xia L."/>
            <person name="Froenicke L."/>
            <person name="Lavelle D.O."/>
            <person name="Truco M.J."/>
            <person name="Xia R."/>
            <person name="Zhu S."/>
            <person name="Xu C."/>
            <person name="Xu H."/>
            <person name="Xu X."/>
            <person name="Cox K."/>
            <person name="Korf I."/>
            <person name="Meyers B.C."/>
            <person name="Michelmore R.W."/>
        </authorList>
    </citation>
    <scope>NUCLEOTIDE SEQUENCE [LARGE SCALE GENOMIC DNA]</scope>
    <source>
        <strain evidence="13">cv. Salinas</strain>
        <tissue evidence="12">Seedlings</tissue>
    </source>
</reference>
<accession>A0A9R1WPP0</accession>
<dbReference type="FunFam" id="3.30.750.44:FF:000002">
    <property type="entry name" value="carboxyl-terminal-processing peptidase 2, chloroplastic"/>
    <property type="match status" value="1"/>
</dbReference>
<organism evidence="12 13">
    <name type="scientific">Lactuca sativa</name>
    <name type="common">Garden lettuce</name>
    <dbReference type="NCBI Taxonomy" id="4236"/>
    <lineage>
        <taxon>Eukaryota</taxon>
        <taxon>Viridiplantae</taxon>
        <taxon>Streptophyta</taxon>
        <taxon>Embryophyta</taxon>
        <taxon>Tracheophyta</taxon>
        <taxon>Spermatophyta</taxon>
        <taxon>Magnoliopsida</taxon>
        <taxon>eudicotyledons</taxon>
        <taxon>Gunneridae</taxon>
        <taxon>Pentapetalae</taxon>
        <taxon>asterids</taxon>
        <taxon>campanulids</taxon>
        <taxon>Asterales</taxon>
        <taxon>Asteraceae</taxon>
        <taxon>Cichorioideae</taxon>
        <taxon>Cichorieae</taxon>
        <taxon>Lactucinae</taxon>
        <taxon>Lactuca</taxon>
    </lineage>
</organism>
<dbReference type="PANTHER" id="PTHR32060:SF22">
    <property type="entry name" value="CARBOXYL-TERMINAL-PROCESSING PEPTIDASE 3, CHLOROPLASTIC"/>
    <property type="match status" value="1"/>
</dbReference>
<keyword evidence="13" id="KW-1185">Reference proteome</keyword>
<evidence type="ECO:0000256" key="8">
    <source>
        <dbReference type="ARBA" id="ARBA00060065"/>
    </source>
</evidence>
<dbReference type="Gene3D" id="3.30.750.44">
    <property type="match status" value="1"/>
</dbReference>
<comment type="caution">
    <text evidence="12">The sequence shown here is derived from an EMBL/GenBank/DDBJ whole genome shotgun (WGS) entry which is preliminary data.</text>
</comment>
<dbReference type="SMART" id="SM00228">
    <property type="entry name" value="PDZ"/>
    <property type="match status" value="1"/>
</dbReference>
<dbReference type="InterPro" id="IPR001478">
    <property type="entry name" value="PDZ"/>
</dbReference>
<dbReference type="GO" id="GO:0009543">
    <property type="term" value="C:chloroplast thylakoid lumen"/>
    <property type="evidence" value="ECO:0007669"/>
    <property type="project" value="UniProtKB-SubCell"/>
</dbReference>
<proteinExistence type="inferred from homology"/>
<dbReference type="GO" id="GO:0006508">
    <property type="term" value="P:proteolysis"/>
    <property type="evidence" value="ECO:0007669"/>
    <property type="project" value="UniProtKB-KW"/>
</dbReference>
<evidence type="ECO:0000256" key="9">
    <source>
        <dbReference type="ARBA" id="ARBA00066637"/>
    </source>
</evidence>
<dbReference type="Proteomes" id="UP000235145">
    <property type="component" value="Unassembled WGS sequence"/>
</dbReference>
<dbReference type="InterPro" id="IPR029045">
    <property type="entry name" value="ClpP/crotonase-like_dom_sf"/>
</dbReference>
<evidence type="ECO:0000259" key="11">
    <source>
        <dbReference type="PROSITE" id="PS50106"/>
    </source>
</evidence>
<evidence type="ECO:0000313" key="13">
    <source>
        <dbReference type="Proteomes" id="UP000235145"/>
    </source>
</evidence>
<dbReference type="Gene3D" id="3.90.226.10">
    <property type="entry name" value="2-enoyl-CoA Hydratase, Chain A, domain 1"/>
    <property type="match status" value="1"/>
</dbReference>
<dbReference type="PANTHER" id="PTHR32060">
    <property type="entry name" value="TAIL-SPECIFIC PROTEASE"/>
    <property type="match status" value="1"/>
</dbReference>
<dbReference type="CDD" id="cd06782">
    <property type="entry name" value="cpPDZ_CPP-like"/>
    <property type="match status" value="1"/>
</dbReference>
<keyword evidence="4" id="KW-0378">Hydrolase</keyword>
<dbReference type="InterPro" id="IPR036034">
    <property type="entry name" value="PDZ_sf"/>
</dbReference>
<evidence type="ECO:0000313" key="12">
    <source>
        <dbReference type="EMBL" id="KAJ0184999.1"/>
    </source>
</evidence>
<feature type="domain" description="PDZ" evidence="11">
    <location>
        <begin position="156"/>
        <end position="226"/>
    </location>
</feature>
<evidence type="ECO:0000256" key="6">
    <source>
        <dbReference type="ARBA" id="ARBA00023078"/>
    </source>
</evidence>
<dbReference type="AlphaFoldDB" id="A0A9R1WPP0"/>
<dbReference type="GO" id="GO:0004252">
    <property type="term" value="F:serine-type endopeptidase activity"/>
    <property type="evidence" value="ECO:0007669"/>
    <property type="project" value="UniProtKB-EC"/>
</dbReference>
<comment type="function">
    <text evidence="8">Protease involved in the C-terminal processing of the chloroplastic D1 protein of photosystem II. This proteolytic processing is necessary to allow the light-driven assembly of the tetranuclear manganese cluster, which is responsible for photosynthetic water oxidation.</text>
</comment>
<feature type="compositionally biased region" description="Low complexity" evidence="10">
    <location>
        <begin position="9"/>
        <end position="19"/>
    </location>
</feature>
<evidence type="ECO:0000256" key="10">
    <source>
        <dbReference type="SAM" id="MobiDB-lite"/>
    </source>
</evidence>